<keyword evidence="2" id="KW-1185">Reference proteome</keyword>
<dbReference type="RefSeq" id="WP_135322188.1">
    <property type="nucleotide sequence ID" value="NZ_CP038469.1"/>
</dbReference>
<evidence type="ECO:0008006" key="3">
    <source>
        <dbReference type="Google" id="ProtNLM"/>
    </source>
</evidence>
<evidence type="ECO:0000313" key="2">
    <source>
        <dbReference type="Proteomes" id="UP000296284"/>
    </source>
</evidence>
<accession>A0ABX5T526</accession>
<gene>
    <name evidence="1" type="ORF">E4Z61_07295</name>
</gene>
<protein>
    <recommendedName>
        <fullName evidence="3">Tetratricopeptide repeat protein</fullName>
    </recommendedName>
</protein>
<dbReference type="Proteomes" id="UP000296284">
    <property type="component" value="Chromosome"/>
</dbReference>
<evidence type="ECO:0000313" key="1">
    <source>
        <dbReference type="EMBL" id="QBX80175.1"/>
    </source>
</evidence>
<sequence>MLAAQPDTSKIEAILASSLEAGKLLLSDIEKQKLLREVRSLPIRYQSLALEGFIVLLDGQIERGVEAVEKSLKLSPYDPVTWGNYSSALSNIGLYSKEREIIIRSLEYDLPRMANRAFHFGAFWADAEMLKMGYDRLERYNQLNTITDSIQFEVWRMVECIGEESSRHLKKVAEVLMHVIESEHIKAKGSNLLTDGEGYTSFSVAIDTDDHAYLSYLNDKVIDVMIERGLETGCSVAFFEAAN</sequence>
<proteinExistence type="predicted"/>
<dbReference type="EMBL" id="CP038469">
    <property type="protein sequence ID" value="QBX80175.1"/>
    <property type="molecule type" value="Genomic_DNA"/>
</dbReference>
<reference evidence="1 2" key="1">
    <citation type="submission" date="2019-03" db="EMBL/GenBank/DDBJ databases">
        <title>Complete genome sequence of Citrobacter sp. SNU WT2 isolated from diseased rainbow trout.</title>
        <authorList>
            <person name="Oh W.T."/>
            <person name="Park S.C."/>
        </authorList>
    </citation>
    <scope>NUCLEOTIDE SEQUENCE [LARGE SCALE GENOMIC DNA]</scope>
    <source>
        <strain evidence="1 2">SNU WT2</strain>
    </source>
</reference>
<organism evidence="1 2">
    <name type="scientific">Citrobacter tructae</name>
    <dbReference type="NCBI Taxonomy" id="2562449"/>
    <lineage>
        <taxon>Bacteria</taxon>
        <taxon>Pseudomonadati</taxon>
        <taxon>Pseudomonadota</taxon>
        <taxon>Gammaproteobacteria</taxon>
        <taxon>Enterobacterales</taxon>
        <taxon>Enterobacteriaceae</taxon>
        <taxon>Citrobacter</taxon>
    </lineage>
</organism>
<name>A0ABX5T526_9ENTR</name>